<dbReference type="Pfam" id="PF00107">
    <property type="entry name" value="ADH_zinc_N"/>
    <property type="match status" value="1"/>
</dbReference>
<evidence type="ECO:0000256" key="4">
    <source>
        <dbReference type="ARBA" id="ARBA00022832"/>
    </source>
</evidence>
<organism evidence="14 15">
    <name type="scientific">Ostreococcus lucimarinus (strain CCE9901)</name>
    <dbReference type="NCBI Taxonomy" id="436017"/>
    <lineage>
        <taxon>Eukaryota</taxon>
        <taxon>Viridiplantae</taxon>
        <taxon>Chlorophyta</taxon>
        <taxon>Mamiellophyceae</taxon>
        <taxon>Mamiellales</taxon>
        <taxon>Bathycoccaceae</taxon>
        <taxon>Ostreococcus</taxon>
    </lineage>
</organism>
<dbReference type="Gene3D" id="3.40.50.720">
    <property type="entry name" value="NAD(P)-binding Rossmann-like Domain"/>
    <property type="match status" value="1"/>
</dbReference>
<evidence type="ECO:0000256" key="9">
    <source>
        <dbReference type="ARBA" id="ARBA00023128"/>
    </source>
</evidence>
<dbReference type="PANTHER" id="PTHR43981:SF2">
    <property type="entry name" value="ENOYL-[ACYL-CARRIER-PROTEIN] REDUCTASE, MITOCHONDRIAL"/>
    <property type="match status" value="1"/>
</dbReference>
<feature type="domain" description="Enoyl reductase (ER)" evidence="13">
    <location>
        <begin position="32"/>
        <end position="368"/>
    </location>
</feature>
<dbReference type="Pfam" id="PF08240">
    <property type="entry name" value="ADH_N"/>
    <property type="match status" value="1"/>
</dbReference>
<comment type="similarity">
    <text evidence="2">Belongs to the zinc-containing alcohol dehydrogenase family. Quinone oxidoreductase subfamily.</text>
</comment>
<dbReference type="SUPFAM" id="SSF51735">
    <property type="entry name" value="NAD(P)-binding Rossmann-fold domains"/>
    <property type="match status" value="1"/>
</dbReference>
<dbReference type="InterPro" id="IPR013149">
    <property type="entry name" value="ADH-like_C"/>
</dbReference>
<dbReference type="OMA" id="YGYTQSK"/>
<evidence type="ECO:0000313" key="14">
    <source>
        <dbReference type="EMBL" id="ABO95175.1"/>
    </source>
</evidence>
<dbReference type="InterPro" id="IPR036291">
    <property type="entry name" value="NAD(P)-bd_dom_sf"/>
</dbReference>
<dbReference type="STRING" id="436017.A4RU17"/>
<proteinExistence type="inferred from homology"/>
<dbReference type="InterPro" id="IPR011032">
    <property type="entry name" value="GroES-like_sf"/>
</dbReference>
<comment type="catalytic activity">
    <reaction evidence="12">
        <text>a 2,3-saturated acyl-[ACP] + NADP(+) = a (2E)-enoyl-[ACP] + NADPH + H(+)</text>
        <dbReference type="Rhea" id="RHEA:22564"/>
        <dbReference type="Rhea" id="RHEA-COMP:9925"/>
        <dbReference type="Rhea" id="RHEA-COMP:9926"/>
        <dbReference type="ChEBI" id="CHEBI:15378"/>
        <dbReference type="ChEBI" id="CHEBI:57783"/>
        <dbReference type="ChEBI" id="CHEBI:58349"/>
        <dbReference type="ChEBI" id="CHEBI:78784"/>
        <dbReference type="ChEBI" id="CHEBI:78785"/>
        <dbReference type="EC" id="1.3.1.104"/>
    </reaction>
</comment>
<evidence type="ECO:0000256" key="3">
    <source>
        <dbReference type="ARBA" id="ARBA00022516"/>
    </source>
</evidence>
<evidence type="ECO:0000256" key="10">
    <source>
        <dbReference type="ARBA" id="ARBA00023160"/>
    </source>
</evidence>
<reference evidence="14 15" key="1">
    <citation type="journal article" date="2007" name="Proc. Natl. Acad. Sci. U.S.A.">
        <title>The tiny eukaryote Ostreococcus provides genomic insights into the paradox of plankton speciation.</title>
        <authorList>
            <person name="Palenik B."/>
            <person name="Grimwood J."/>
            <person name="Aerts A."/>
            <person name="Rouze P."/>
            <person name="Salamov A."/>
            <person name="Putnam N."/>
            <person name="Dupont C."/>
            <person name="Jorgensen R."/>
            <person name="Derelle E."/>
            <person name="Rombauts S."/>
            <person name="Zhou K."/>
            <person name="Otillar R."/>
            <person name="Merchant S.S."/>
            <person name="Podell S."/>
            <person name="Gaasterland T."/>
            <person name="Napoli C."/>
            <person name="Gendler K."/>
            <person name="Manuell A."/>
            <person name="Tai V."/>
            <person name="Vallon O."/>
            <person name="Piganeau G."/>
            <person name="Jancek S."/>
            <person name="Heijde M."/>
            <person name="Jabbari K."/>
            <person name="Bowler C."/>
            <person name="Lohr M."/>
            <person name="Robbens S."/>
            <person name="Werner G."/>
            <person name="Dubchak I."/>
            <person name="Pazour G.J."/>
            <person name="Ren Q."/>
            <person name="Paulsen I."/>
            <person name="Delwiche C."/>
            <person name="Schmutz J."/>
            <person name="Rokhsar D."/>
            <person name="Van de Peer Y."/>
            <person name="Moreau H."/>
            <person name="Grigoriev I.V."/>
        </authorList>
    </citation>
    <scope>NUCLEOTIDE SEQUENCE [LARGE SCALE GENOMIC DNA]</scope>
    <source>
        <strain evidence="14 15">CCE9901</strain>
    </source>
</reference>
<dbReference type="InterPro" id="IPR051034">
    <property type="entry name" value="Mito_Enoyl-ACP_Reductase"/>
</dbReference>
<dbReference type="GO" id="GO:0005739">
    <property type="term" value="C:mitochondrion"/>
    <property type="evidence" value="ECO:0007669"/>
    <property type="project" value="UniProtKB-SubCell"/>
</dbReference>
<dbReference type="HOGENOM" id="CLU_026673_17_1_1"/>
<dbReference type="Gramene" id="ABO95175">
    <property type="protein sequence ID" value="ABO95175"/>
    <property type="gene ID" value="OSTLU_45262"/>
</dbReference>
<dbReference type="GeneID" id="5000939"/>
<dbReference type="EMBL" id="CP000583">
    <property type="protein sequence ID" value="ABO95175.1"/>
    <property type="molecule type" value="Genomic_DNA"/>
</dbReference>
<dbReference type="InterPro" id="IPR020843">
    <property type="entry name" value="ER"/>
</dbReference>
<keyword evidence="5" id="KW-0521">NADP</keyword>
<keyword evidence="6" id="KW-0809">Transit peptide</keyword>
<dbReference type="OrthoDB" id="7482721at2759"/>
<dbReference type="CDD" id="cd08290">
    <property type="entry name" value="ETR"/>
    <property type="match status" value="1"/>
</dbReference>
<dbReference type="SUPFAM" id="SSF50129">
    <property type="entry name" value="GroES-like"/>
    <property type="match status" value="1"/>
</dbReference>
<name>A4RU17_OSTLU</name>
<dbReference type="GO" id="GO:0006633">
    <property type="term" value="P:fatty acid biosynthetic process"/>
    <property type="evidence" value="ECO:0007669"/>
    <property type="project" value="UniProtKB-KW"/>
</dbReference>
<dbReference type="Proteomes" id="UP000001568">
    <property type="component" value="Chromosome 3"/>
</dbReference>
<evidence type="ECO:0000256" key="8">
    <source>
        <dbReference type="ARBA" id="ARBA00023098"/>
    </source>
</evidence>
<protein>
    <recommendedName>
        <fullName evidence="11">enoyl-[acyl-carrier-protein] reductase</fullName>
        <ecNumber evidence="11">1.3.1.104</ecNumber>
    </recommendedName>
</protein>
<accession>A4RU17</accession>
<dbReference type="PANTHER" id="PTHR43981">
    <property type="entry name" value="ENOYL-[ACYL-CARRIER-PROTEIN] REDUCTASE, MITOCHONDRIAL"/>
    <property type="match status" value="1"/>
</dbReference>
<gene>
    <name evidence="14" type="ORF">OSTLU_45262</name>
</gene>
<evidence type="ECO:0000256" key="2">
    <source>
        <dbReference type="ARBA" id="ARBA00010371"/>
    </source>
</evidence>
<keyword evidence="4" id="KW-0276">Fatty acid metabolism</keyword>
<comment type="subcellular location">
    <subcellularLocation>
        <location evidence="1">Mitochondrion</location>
    </subcellularLocation>
</comment>
<keyword evidence="7" id="KW-0560">Oxidoreductase</keyword>
<dbReference type="RefSeq" id="XP_001416882.1">
    <property type="nucleotide sequence ID" value="XM_001416845.1"/>
</dbReference>
<evidence type="ECO:0000256" key="11">
    <source>
        <dbReference type="ARBA" id="ARBA00038963"/>
    </source>
</evidence>
<dbReference type="EC" id="1.3.1.104" evidence="11"/>
<dbReference type="SMART" id="SM00829">
    <property type="entry name" value="PKS_ER"/>
    <property type="match status" value="1"/>
</dbReference>
<dbReference type="KEGG" id="olu:OSTLU_45262"/>
<dbReference type="Gene3D" id="3.90.180.10">
    <property type="entry name" value="Medium-chain alcohol dehydrogenases, catalytic domain"/>
    <property type="match status" value="1"/>
</dbReference>
<sequence length="372" mass="40542">MRRRAPRAIRDVIARRRAHTEACVYAERGAPGEVLRVASIPLPDELGEDDVRVRVLAAPVNPSDVNMIEGKYPVARELPACGGNEMVGEVTACGTRALARGARTGDRVVPNRSYALGTWRREVVANANAFDVIDRDVPVHEAAMMTVNPCTALRLLVDNDAREGDTIVVNAATSGVGRALLQLARARGIRTIAMCRPRSSETATEEVFESLRADGADVVIPDVEGKFLRLDAKTRELATRARFGFNAVSGYSAQTMLRLLQPNASSVMVTYGGMSKQPLVVPTGAFIFKDITLKGFWLTRWLEHDENTTQGAGRRDMLAQISREIHDGALRTPSSRLRDVPLRGLPEALRLDAAADLDPSASIGRLKILVRC</sequence>
<dbReference type="AlphaFoldDB" id="A4RU17"/>
<evidence type="ECO:0000256" key="12">
    <source>
        <dbReference type="ARBA" id="ARBA00048843"/>
    </source>
</evidence>
<evidence type="ECO:0000256" key="1">
    <source>
        <dbReference type="ARBA" id="ARBA00004173"/>
    </source>
</evidence>
<dbReference type="GO" id="GO:0141148">
    <property type="term" value="F:enoyl-[acyl-carrier-protein] reductase (NADPH) activity"/>
    <property type="evidence" value="ECO:0007669"/>
    <property type="project" value="UniProtKB-EC"/>
</dbReference>
<dbReference type="InterPro" id="IPR013154">
    <property type="entry name" value="ADH-like_N"/>
</dbReference>
<keyword evidence="3" id="KW-0444">Lipid biosynthesis</keyword>
<evidence type="ECO:0000256" key="6">
    <source>
        <dbReference type="ARBA" id="ARBA00022946"/>
    </source>
</evidence>
<evidence type="ECO:0000313" key="15">
    <source>
        <dbReference type="Proteomes" id="UP000001568"/>
    </source>
</evidence>
<evidence type="ECO:0000256" key="5">
    <source>
        <dbReference type="ARBA" id="ARBA00022857"/>
    </source>
</evidence>
<keyword evidence="8" id="KW-0443">Lipid metabolism</keyword>
<dbReference type="eggNOG" id="KOG0025">
    <property type="taxonomic scope" value="Eukaryota"/>
</dbReference>
<keyword evidence="15" id="KW-1185">Reference proteome</keyword>
<keyword evidence="9" id="KW-0496">Mitochondrion</keyword>
<evidence type="ECO:0000256" key="7">
    <source>
        <dbReference type="ARBA" id="ARBA00023002"/>
    </source>
</evidence>
<evidence type="ECO:0000259" key="13">
    <source>
        <dbReference type="SMART" id="SM00829"/>
    </source>
</evidence>
<keyword evidence="10" id="KW-0275">Fatty acid biosynthesis</keyword>